<evidence type="ECO:0000256" key="1">
    <source>
        <dbReference type="ARBA" id="ARBA00023125"/>
    </source>
</evidence>
<dbReference type="SMART" id="SM00422">
    <property type="entry name" value="HTH_MERR"/>
    <property type="match status" value="1"/>
</dbReference>
<dbReference type="GO" id="GO:0003700">
    <property type="term" value="F:DNA-binding transcription factor activity"/>
    <property type="evidence" value="ECO:0007669"/>
    <property type="project" value="InterPro"/>
</dbReference>
<keyword evidence="6" id="KW-1185">Reference proteome</keyword>
<name>A0A9W4TQU2_9PROT</name>
<dbReference type="EMBL" id="CAMXCS010000004">
    <property type="protein sequence ID" value="CAI3949968.1"/>
    <property type="molecule type" value="Genomic_DNA"/>
</dbReference>
<dbReference type="AlphaFoldDB" id="A0A9W4TQU2"/>
<evidence type="ECO:0000313" key="5">
    <source>
        <dbReference type="Proteomes" id="UP001154255"/>
    </source>
</evidence>
<dbReference type="Proteomes" id="UP001154255">
    <property type="component" value="Unassembled WGS sequence"/>
</dbReference>
<organism evidence="4 5">
    <name type="scientific">Commensalibacter communis</name>
    <dbReference type="NCBI Taxonomy" id="2972786"/>
    <lineage>
        <taxon>Bacteria</taxon>
        <taxon>Pseudomonadati</taxon>
        <taxon>Pseudomonadota</taxon>
        <taxon>Alphaproteobacteria</taxon>
        <taxon>Acetobacterales</taxon>
        <taxon>Acetobacteraceae</taxon>
    </lineage>
</organism>
<evidence type="ECO:0000313" key="4">
    <source>
        <dbReference type="EMBL" id="CAI3953042.1"/>
    </source>
</evidence>
<keyword evidence="1" id="KW-0238">DNA-binding</keyword>
<gene>
    <name evidence="3" type="ORF">R53529_LOCUS1640</name>
    <name evidence="4" type="ORF">R53530_LOCUS1946</name>
</gene>
<dbReference type="CDD" id="cd04785">
    <property type="entry name" value="HTH_CadR-PbrR-like"/>
    <property type="match status" value="1"/>
</dbReference>
<sequence>MVNKKNHLFYSIGDLSKSTGTKVVTIRYYEKIGLLPEPPRTEGGYRAYTKKHQEILFFIIRSRALGFSLIEIQNLLKLSENDILLNQDVLTITKNHLENIRSKISSLQKMETSLKNLIKECPDGKISGCGIIDSLNNYSDT</sequence>
<evidence type="ECO:0000259" key="2">
    <source>
        <dbReference type="PROSITE" id="PS50937"/>
    </source>
</evidence>
<comment type="caution">
    <text evidence="4">The sequence shown here is derived from an EMBL/GenBank/DDBJ whole genome shotgun (WGS) entry which is preliminary data.</text>
</comment>
<feature type="domain" description="HTH merR-type" evidence="2">
    <location>
        <begin position="9"/>
        <end position="78"/>
    </location>
</feature>
<dbReference type="InterPro" id="IPR047057">
    <property type="entry name" value="MerR_fam"/>
</dbReference>
<dbReference type="Proteomes" id="UP001154259">
    <property type="component" value="Unassembled WGS sequence"/>
</dbReference>
<dbReference type="EMBL" id="CAMXCM010000006">
    <property type="protein sequence ID" value="CAI3953042.1"/>
    <property type="molecule type" value="Genomic_DNA"/>
</dbReference>
<dbReference type="Gene3D" id="1.10.1660.10">
    <property type="match status" value="1"/>
</dbReference>
<accession>A0A9W4TQU2</accession>
<evidence type="ECO:0000313" key="6">
    <source>
        <dbReference type="Proteomes" id="UP001154259"/>
    </source>
</evidence>
<dbReference type="GO" id="GO:0003677">
    <property type="term" value="F:DNA binding"/>
    <property type="evidence" value="ECO:0007669"/>
    <property type="project" value="UniProtKB-KW"/>
</dbReference>
<dbReference type="Pfam" id="PF13411">
    <property type="entry name" value="MerR_1"/>
    <property type="match status" value="1"/>
</dbReference>
<dbReference type="PROSITE" id="PS50937">
    <property type="entry name" value="HTH_MERR_2"/>
    <property type="match status" value="1"/>
</dbReference>
<evidence type="ECO:0000313" key="3">
    <source>
        <dbReference type="EMBL" id="CAI3949968.1"/>
    </source>
</evidence>
<dbReference type="SUPFAM" id="SSF46955">
    <property type="entry name" value="Putative DNA-binding domain"/>
    <property type="match status" value="1"/>
</dbReference>
<dbReference type="RefSeq" id="WP_271790073.1">
    <property type="nucleotide sequence ID" value="NZ_CAMXCM010000006.1"/>
</dbReference>
<dbReference type="InterPro" id="IPR000551">
    <property type="entry name" value="MerR-type_HTH_dom"/>
</dbReference>
<dbReference type="PANTHER" id="PTHR30204">
    <property type="entry name" value="REDOX-CYCLING DRUG-SENSING TRANSCRIPTIONAL ACTIVATOR SOXR"/>
    <property type="match status" value="1"/>
</dbReference>
<dbReference type="PANTHER" id="PTHR30204:SF92">
    <property type="entry name" value="HTH-TYPE TRANSCRIPTIONAL REGULATOR ZNTR"/>
    <property type="match status" value="1"/>
</dbReference>
<dbReference type="InterPro" id="IPR009061">
    <property type="entry name" value="DNA-bd_dom_put_sf"/>
</dbReference>
<reference evidence="4" key="1">
    <citation type="submission" date="2022-10" db="EMBL/GenBank/DDBJ databases">
        <authorList>
            <person name="Botero Cardona J."/>
        </authorList>
    </citation>
    <scope>NUCLEOTIDE SEQUENCE</scope>
    <source>
        <strain evidence="4">LMG 31819</strain>
        <strain evidence="3">R-53529</strain>
    </source>
</reference>
<protein>
    <submittedName>
        <fullName evidence="3 4">MerR family (SoxR)</fullName>
    </submittedName>
</protein>
<proteinExistence type="predicted"/>
<dbReference type="PRINTS" id="PR00040">
    <property type="entry name" value="HTHMERR"/>
</dbReference>